<protein>
    <submittedName>
        <fullName evidence="9">Uncharacterized protein</fullName>
    </submittedName>
</protein>
<dbReference type="STRING" id="519424.AZF04_10165"/>
<sequence>MEHQKSISTYQMVNVLIGFIVGVGVLTLPRNLTREVDGPDGWISLIIAAVIVLLVLFFIIYMFNKHNVQDFLDYLSYAYGKWLGKLMAFLLSVYFVILAGWQSITMSEMVRYFLLETTPFWIMILLIILLACYLAVFSIQTTVRVICFFVPFSLFIIFLILMLGFYEADFKNILPIGRSGIKSILFNVSNAILPFQGLEIFFFFFPYLMNRTKSAYKSVSITIFITAFLYVTTFLIVVSVLTMYETRTLLWPTITYTHSAENLTFATQRLDSLLLTTWVLQFFITISVSVICSSFCLKKIAPILNRKLAVFIIGAIAFAIGMSLESIQVIIKVSETLQYTFLIIFFVLPFITYLFASIRRRLSR</sequence>
<feature type="transmembrane region" description="Helical" evidence="8">
    <location>
        <begin position="337"/>
        <end position="356"/>
    </location>
</feature>
<dbReference type="GO" id="GO:0009847">
    <property type="term" value="P:spore germination"/>
    <property type="evidence" value="ECO:0007669"/>
    <property type="project" value="InterPro"/>
</dbReference>
<evidence type="ECO:0000256" key="8">
    <source>
        <dbReference type="SAM" id="Phobius"/>
    </source>
</evidence>
<dbReference type="Pfam" id="PF03845">
    <property type="entry name" value="Spore_permease"/>
    <property type="match status" value="1"/>
</dbReference>
<evidence type="ECO:0000313" key="10">
    <source>
        <dbReference type="Proteomes" id="UP000075806"/>
    </source>
</evidence>
<comment type="subcellular location">
    <subcellularLocation>
        <location evidence="1">Membrane</location>
        <topology evidence="1">Multi-pass membrane protein</topology>
    </subcellularLocation>
</comment>
<feature type="transmembrane region" description="Helical" evidence="8">
    <location>
        <begin position="309"/>
        <end position="331"/>
    </location>
</feature>
<dbReference type="InterPro" id="IPR004761">
    <property type="entry name" value="Spore_GerAB"/>
</dbReference>
<keyword evidence="3" id="KW-0813">Transport</keyword>
<dbReference type="PANTHER" id="PTHR34975">
    <property type="entry name" value="SPORE GERMINATION PROTEIN A2"/>
    <property type="match status" value="1"/>
</dbReference>
<comment type="similarity">
    <text evidence="2">Belongs to the amino acid-polyamine-organocation (APC) superfamily. Spore germination protein (SGP) (TC 2.A.3.9) family.</text>
</comment>
<name>A0A161PHH3_9BACI</name>
<keyword evidence="5 8" id="KW-0812">Transmembrane</keyword>
<dbReference type="EMBL" id="LTAO01000034">
    <property type="protein sequence ID" value="KYG28253.1"/>
    <property type="molecule type" value="Genomic_DNA"/>
</dbReference>
<feature type="transmembrane region" description="Helical" evidence="8">
    <location>
        <begin position="221"/>
        <end position="244"/>
    </location>
</feature>
<evidence type="ECO:0000256" key="1">
    <source>
        <dbReference type="ARBA" id="ARBA00004141"/>
    </source>
</evidence>
<comment type="caution">
    <text evidence="9">The sequence shown here is derived from an EMBL/GenBank/DDBJ whole genome shotgun (WGS) entry which is preliminary data.</text>
</comment>
<evidence type="ECO:0000313" key="9">
    <source>
        <dbReference type="EMBL" id="KYG28253.1"/>
    </source>
</evidence>
<dbReference type="NCBIfam" id="TIGR00912">
    <property type="entry name" value="2A0309"/>
    <property type="match status" value="1"/>
</dbReference>
<keyword evidence="7 8" id="KW-0472">Membrane</keyword>
<keyword evidence="10" id="KW-1185">Reference proteome</keyword>
<dbReference type="AlphaFoldDB" id="A0A161PHH3"/>
<feature type="transmembrane region" description="Helical" evidence="8">
    <location>
        <begin position="121"/>
        <end position="139"/>
    </location>
</feature>
<reference evidence="9" key="1">
    <citation type="submission" date="2016-02" db="EMBL/GenBank/DDBJ databases">
        <title>Genome sequence of Bacillus trypoxylicola KCTC 13244(T).</title>
        <authorList>
            <person name="Jeong H."/>
            <person name="Park S.-H."/>
            <person name="Choi S.-K."/>
        </authorList>
    </citation>
    <scope>NUCLEOTIDE SEQUENCE [LARGE SCALE GENOMIC DNA]</scope>
    <source>
        <strain evidence="9">KCTC 13244</strain>
    </source>
</reference>
<proteinExistence type="inferred from homology"/>
<evidence type="ECO:0000256" key="3">
    <source>
        <dbReference type="ARBA" id="ARBA00022448"/>
    </source>
</evidence>
<dbReference type="RefSeq" id="WP_061949675.1">
    <property type="nucleotide sequence ID" value="NZ_LTAO01000034.1"/>
</dbReference>
<feature type="transmembrane region" description="Helical" evidence="8">
    <location>
        <begin position="146"/>
        <end position="166"/>
    </location>
</feature>
<organism evidence="9 10">
    <name type="scientific">Alkalihalobacillus trypoxylicola</name>
    <dbReference type="NCBI Taxonomy" id="519424"/>
    <lineage>
        <taxon>Bacteria</taxon>
        <taxon>Bacillati</taxon>
        <taxon>Bacillota</taxon>
        <taxon>Bacilli</taxon>
        <taxon>Bacillales</taxon>
        <taxon>Bacillaceae</taxon>
        <taxon>Alkalihalobacillus</taxon>
    </lineage>
</organism>
<evidence type="ECO:0000256" key="6">
    <source>
        <dbReference type="ARBA" id="ARBA00022989"/>
    </source>
</evidence>
<evidence type="ECO:0000256" key="2">
    <source>
        <dbReference type="ARBA" id="ARBA00007998"/>
    </source>
</evidence>
<dbReference type="Proteomes" id="UP000075806">
    <property type="component" value="Unassembled WGS sequence"/>
</dbReference>
<dbReference type="Gene3D" id="1.20.1740.10">
    <property type="entry name" value="Amino acid/polyamine transporter I"/>
    <property type="match status" value="1"/>
</dbReference>
<keyword evidence="6 8" id="KW-1133">Transmembrane helix</keyword>
<accession>A0A161PHH3</accession>
<feature type="transmembrane region" description="Helical" evidence="8">
    <location>
        <begin position="82"/>
        <end position="101"/>
    </location>
</feature>
<feature type="transmembrane region" description="Helical" evidence="8">
    <location>
        <begin position="12"/>
        <end position="29"/>
    </location>
</feature>
<dbReference type="GO" id="GO:0016020">
    <property type="term" value="C:membrane"/>
    <property type="evidence" value="ECO:0007669"/>
    <property type="project" value="UniProtKB-SubCell"/>
</dbReference>
<evidence type="ECO:0000256" key="4">
    <source>
        <dbReference type="ARBA" id="ARBA00022544"/>
    </source>
</evidence>
<feature type="transmembrane region" description="Helical" evidence="8">
    <location>
        <begin position="278"/>
        <end position="297"/>
    </location>
</feature>
<feature type="transmembrane region" description="Helical" evidence="8">
    <location>
        <begin position="41"/>
        <end position="61"/>
    </location>
</feature>
<feature type="transmembrane region" description="Helical" evidence="8">
    <location>
        <begin position="186"/>
        <end position="209"/>
    </location>
</feature>
<evidence type="ECO:0000256" key="5">
    <source>
        <dbReference type="ARBA" id="ARBA00022692"/>
    </source>
</evidence>
<evidence type="ECO:0000256" key="7">
    <source>
        <dbReference type="ARBA" id="ARBA00023136"/>
    </source>
</evidence>
<keyword evidence="4" id="KW-0309">Germination</keyword>
<dbReference type="OrthoDB" id="2716906at2"/>
<dbReference type="PANTHER" id="PTHR34975:SF2">
    <property type="entry name" value="SPORE GERMINATION PROTEIN A2"/>
    <property type="match status" value="1"/>
</dbReference>
<gene>
    <name evidence="9" type="ORF">AZF04_10165</name>
</gene>